<evidence type="ECO:0000256" key="3">
    <source>
        <dbReference type="ARBA" id="ARBA00022475"/>
    </source>
</evidence>
<dbReference type="InterPro" id="IPR020846">
    <property type="entry name" value="MFS_dom"/>
</dbReference>
<keyword evidence="2" id="KW-0813">Transport</keyword>
<dbReference type="Gene3D" id="1.20.1250.20">
    <property type="entry name" value="MFS general substrate transporter like domains"/>
    <property type="match status" value="1"/>
</dbReference>
<dbReference type="PATRIC" id="fig|84022.5.peg.3427"/>
<evidence type="ECO:0000256" key="5">
    <source>
        <dbReference type="ARBA" id="ARBA00022989"/>
    </source>
</evidence>
<dbReference type="CDD" id="cd17473">
    <property type="entry name" value="MFS_arabinose_efflux_permease_like"/>
    <property type="match status" value="1"/>
</dbReference>
<sequence>MKNAMLKIAVLSISLLPLTVTSASVALGDISLAFPSADPNTIKLIVSLPALLVIPFTLLCGRLSSFISKRKLLFMGISLFLIGGVGPSFVNTLTLILVLRGVLGIGMGFILPLATGLIADFFDGEERAAMMGLQSAVVNTGAIVTSLAAGFLSTIDWHYVFLVYLIGAGVLVITFFKLPNPEQSQHVSTEKVPLGAPIHVIALATFVYSLLVFSFFTNTAMVITEEGLGNAASSGVAITLMTVGGLVAGIIFGKVAACLKGFVIPVSVVMTGIGFLIISYPQGLNLILIAALIIGTGFGTAMPALMIKIAEITQKSTTTLAIAVVTSAMSLGQFVSPFVLSFIEGLFDISTGRFSFIIAGIGILAGGVVLCLLTLRKERAMTNVGESN</sequence>
<dbReference type="RefSeq" id="WP_044824133.1">
    <property type="nucleotide sequence ID" value="NZ_CP009687.1"/>
</dbReference>
<dbReference type="SUPFAM" id="SSF103473">
    <property type="entry name" value="MFS general substrate transporter"/>
    <property type="match status" value="1"/>
</dbReference>
<evidence type="ECO:0000313" key="8">
    <source>
        <dbReference type="Proteomes" id="UP000035704"/>
    </source>
</evidence>
<protein>
    <submittedName>
        <fullName evidence="7">Arabinose efflux permease</fullName>
    </submittedName>
</protein>
<keyword evidence="8" id="KW-1185">Reference proteome</keyword>
<keyword evidence="6" id="KW-0472">Membrane</keyword>
<name>A0A0D8IBJ7_9CLOT</name>
<dbReference type="InterPro" id="IPR011701">
    <property type="entry name" value="MFS"/>
</dbReference>
<evidence type="ECO:0000256" key="4">
    <source>
        <dbReference type="ARBA" id="ARBA00022692"/>
    </source>
</evidence>
<dbReference type="GO" id="GO:0005886">
    <property type="term" value="C:plasma membrane"/>
    <property type="evidence" value="ECO:0007669"/>
    <property type="project" value="UniProtKB-SubCell"/>
</dbReference>
<evidence type="ECO:0000313" key="7">
    <source>
        <dbReference type="EMBL" id="AKL96683.1"/>
    </source>
</evidence>
<dbReference type="EMBL" id="CP009687">
    <property type="protein sequence ID" value="AKL96683.1"/>
    <property type="molecule type" value="Genomic_DNA"/>
</dbReference>
<reference evidence="7 8" key="1">
    <citation type="submission" date="2014-10" db="EMBL/GenBank/DDBJ databases">
        <title>Genome sequence of Clostridium aceticum DSM 1496.</title>
        <authorList>
            <person name="Poehlein A."/>
            <person name="Schiel-Bengelsdorf B."/>
            <person name="Gottschalk G."/>
            <person name="Duerre P."/>
            <person name="Daniel R."/>
        </authorList>
    </citation>
    <scope>NUCLEOTIDE SEQUENCE [LARGE SCALE GENOMIC DNA]</scope>
    <source>
        <strain evidence="7 8">DSM 1496</strain>
    </source>
</reference>
<dbReference type="Pfam" id="PF07690">
    <property type="entry name" value="MFS_1"/>
    <property type="match status" value="1"/>
</dbReference>
<evidence type="ECO:0000256" key="2">
    <source>
        <dbReference type="ARBA" id="ARBA00022448"/>
    </source>
</evidence>
<dbReference type="Proteomes" id="UP000035704">
    <property type="component" value="Chromosome"/>
</dbReference>
<dbReference type="InterPro" id="IPR050189">
    <property type="entry name" value="MFS_Efflux_Transporters"/>
</dbReference>
<keyword evidence="3" id="KW-1003">Cell membrane</keyword>
<dbReference type="GO" id="GO:0022857">
    <property type="term" value="F:transmembrane transporter activity"/>
    <property type="evidence" value="ECO:0007669"/>
    <property type="project" value="InterPro"/>
</dbReference>
<dbReference type="InterPro" id="IPR036259">
    <property type="entry name" value="MFS_trans_sf"/>
</dbReference>
<dbReference type="AlphaFoldDB" id="A0A0D8IBJ7"/>
<accession>A0A0D8IBJ7</accession>
<keyword evidence="4" id="KW-0812">Transmembrane</keyword>
<dbReference type="PANTHER" id="PTHR43124">
    <property type="entry name" value="PURINE EFFLUX PUMP PBUE"/>
    <property type="match status" value="1"/>
</dbReference>
<dbReference type="STRING" id="84022.CACET_c32390"/>
<dbReference type="KEGG" id="cace:CACET_c32390"/>
<evidence type="ECO:0000256" key="1">
    <source>
        <dbReference type="ARBA" id="ARBA00004651"/>
    </source>
</evidence>
<organism evidence="7 8">
    <name type="scientific">Clostridium aceticum</name>
    <dbReference type="NCBI Taxonomy" id="84022"/>
    <lineage>
        <taxon>Bacteria</taxon>
        <taxon>Bacillati</taxon>
        <taxon>Bacillota</taxon>
        <taxon>Clostridia</taxon>
        <taxon>Eubacteriales</taxon>
        <taxon>Clostridiaceae</taxon>
        <taxon>Clostridium</taxon>
    </lineage>
</organism>
<gene>
    <name evidence="7" type="ORF">CACET_c32390</name>
</gene>
<keyword evidence="5" id="KW-1133">Transmembrane helix</keyword>
<evidence type="ECO:0000256" key="6">
    <source>
        <dbReference type="ARBA" id="ARBA00023136"/>
    </source>
</evidence>
<proteinExistence type="predicted"/>
<comment type="subcellular location">
    <subcellularLocation>
        <location evidence="1">Cell membrane</location>
        <topology evidence="1">Multi-pass membrane protein</topology>
    </subcellularLocation>
</comment>
<dbReference type="PANTHER" id="PTHR43124:SF3">
    <property type="entry name" value="CHLORAMPHENICOL EFFLUX PUMP RV0191"/>
    <property type="match status" value="1"/>
</dbReference>
<dbReference type="OrthoDB" id="2963740at2"/>
<dbReference type="PROSITE" id="PS50850">
    <property type="entry name" value="MFS"/>
    <property type="match status" value="1"/>
</dbReference>